<dbReference type="Gene3D" id="1.25.40.750">
    <property type="entry name" value="Domain of unknown function DUF5071"/>
    <property type="match status" value="1"/>
</dbReference>
<evidence type="ECO:0000313" key="3">
    <source>
        <dbReference type="Proteomes" id="UP001229346"/>
    </source>
</evidence>
<evidence type="ECO:0000313" key="2">
    <source>
        <dbReference type="EMBL" id="MDQ0112437.1"/>
    </source>
</evidence>
<keyword evidence="3" id="KW-1185">Reference proteome</keyword>
<dbReference type="Pfam" id="PF16804">
    <property type="entry name" value="DUF5071"/>
    <property type="match status" value="1"/>
</dbReference>
<dbReference type="Proteomes" id="UP001229346">
    <property type="component" value="Unassembled WGS sequence"/>
</dbReference>
<feature type="domain" description="DUF5071" evidence="1">
    <location>
        <begin position="14"/>
        <end position="127"/>
    </location>
</feature>
<dbReference type="CDD" id="cd11743">
    <property type="entry name" value="Cthe_2751_like"/>
    <property type="match status" value="1"/>
</dbReference>
<protein>
    <recommendedName>
        <fullName evidence="1">DUF5071 domain-containing protein</fullName>
    </recommendedName>
</protein>
<evidence type="ECO:0000259" key="1">
    <source>
        <dbReference type="Pfam" id="PF16804"/>
    </source>
</evidence>
<name>A0ABT9TZJ7_PAEHA</name>
<dbReference type="InterPro" id="IPR038692">
    <property type="entry name" value="Cthe_2751_sf"/>
</dbReference>
<dbReference type="InterPro" id="IPR031837">
    <property type="entry name" value="DUF5071"/>
</dbReference>
<dbReference type="RefSeq" id="WP_307203285.1">
    <property type="nucleotide sequence ID" value="NZ_JAUSSU010000003.1"/>
</dbReference>
<sequence length="135" mass="15960">MKEIGETTMNPSELIPQHKHDRERVNILKTLELIEMKPILPDLLVWLQDANWPIAQDVEDILINFQDELIPYVRDIFQTNDGTWKYFLLHGLIKRLPDSVLILLKSDLERMKNTPTPDEEYEELEDILTVLLLRI</sequence>
<organism evidence="2 3">
    <name type="scientific">Paenibacillus harenae</name>
    <dbReference type="NCBI Taxonomy" id="306543"/>
    <lineage>
        <taxon>Bacteria</taxon>
        <taxon>Bacillati</taxon>
        <taxon>Bacillota</taxon>
        <taxon>Bacilli</taxon>
        <taxon>Bacillales</taxon>
        <taxon>Paenibacillaceae</taxon>
        <taxon>Paenibacillus</taxon>
    </lineage>
</organism>
<accession>A0ABT9TZJ7</accession>
<reference evidence="2 3" key="1">
    <citation type="submission" date="2023-07" db="EMBL/GenBank/DDBJ databases">
        <title>Sorghum-associated microbial communities from plants grown in Nebraska, USA.</title>
        <authorList>
            <person name="Schachtman D."/>
        </authorList>
    </citation>
    <scope>NUCLEOTIDE SEQUENCE [LARGE SCALE GENOMIC DNA]</scope>
    <source>
        <strain evidence="2 3">CC482</strain>
    </source>
</reference>
<proteinExistence type="predicted"/>
<comment type="caution">
    <text evidence="2">The sequence shown here is derived from an EMBL/GenBank/DDBJ whole genome shotgun (WGS) entry which is preliminary data.</text>
</comment>
<gene>
    <name evidence="2" type="ORF">J2T15_001872</name>
</gene>
<dbReference type="EMBL" id="JAUSSU010000003">
    <property type="protein sequence ID" value="MDQ0112437.1"/>
    <property type="molecule type" value="Genomic_DNA"/>
</dbReference>